<feature type="region of interest" description="Disordered" evidence="1">
    <location>
        <begin position="169"/>
        <end position="244"/>
    </location>
</feature>
<reference evidence="3" key="1">
    <citation type="submission" date="2021-01" db="EMBL/GenBank/DDBJ databases">
        <title>A chromosome-scale assembly of European eel, Anguilla anguilla.</title>
        <authorList>
            <person name="Henkel C."/>
            <person name="Jong-Raadsen S.A."/>
            <person name="Dufour S."/>
            <person name="Weltzien F.-A."/>
            <person name="Palstra A.P."/>
            <person name="Pelster B."/>
            <person name="Spaink H.P."/>
            <person name="Van Den Thillart G.E."/>
            <person name="Jansen H."/>
            <person name="Zahm M."/>
            <person name="Klopp C."/>
            <person name="Cedric C."/>
            <person name="Louis A."/>
            <person name="Berthelot C."/>
            <person name="Parey E."/>
            <person name="Roest Crollius H."/>
            <person name="Montfort J."/>
            <person name="Robinson-Rechavi M."/>
            <person name="Bucao C."/>
            <person name="Bouchez O."/>
            <person name="Gislard M."/>
            <person name="Lluch J."/>
            <person name="Milhes M."/>
            <person name="Lampietro C."/>
            <person name="Lopez Roques C."/>
            <person name="Donnadieu C."/>
            <person name="Braasch I."/>
            <person name="Desvignes T."/>
            <person name="Postlethwait J."/>
            <person name="Bobe J."/>
            <person name="Guiguen Y."/>
            <person name="Dirks R."/>
        </authorList>
    </citation>
    <scope>NUCLEOTIDE SEQUENCE</scope>
    <source>
        <strain evidence="3">Tag_6206</strain>
        <tissue evidence="3">Liver</tissue>
    </source>
</reference>
<dbReference type="PANTHER" id="PTHR46097:SF4">
    <property type="entry name" value="ARF GTPASE-ACTIVATING PROTEIN GIT2"/>
    <property type="match status" value="1"/>
</dbReference>
<protein>
    <recommendedName>
        <fullName evidence="2">ARF GTPase-activating protein GIT1 C-terminal domain-containing protein</fullName>
    </recommendedName>
</protein>
<dbReference type="Proteomes" id="UP001044222">
    <property type="component" value="Chromosome 10"/>
</dbReference>
<dbReference type="GO" id="GO:0008277">
    <property type="term" value="P:regulation of G protein-coupled receptor signaling pathway"/>
    <property type="evidence" value="ECO:0007669"/>
    <property type="project" value="TreeGrafter"/>
</dbReference>
<sequence>MSMYETGSGLKPYLPKGEAPYPEEGTPSLQPFPPHASKLEKQSSMPDSDYDNTTNDAELDESGLGRKSKLRTSGWQGEGSIPELDDLEVEPDPALPSTEDVIRKTEQITKNIQELLRAAQENKHESFIPCSERIHVAVTEMAALFPKKPRSETVRGSLRLLTSSAHRLQGECRKAAPPDSSPAPAPTCSWSPSRSSSAPTTSPRPPSSWSPSPPKRTTTDPRVSSRGGPLPLTRRPDVSARSPG</sequence>
<feature type="compositionally biased region" description="Pro residues" evidence="1">
    <location>
        <begin position="202"/>
        <end position="214"/>
    </location>
</feature>
<dbReference type="GO" id="GO:0031267">
    <property type="term" value="F:small GTPase binding"/>
    <property type="evidence" value="ECO:0007669"/>
    <property type="project" value="TreeGrafter"/>
</dbReference>
<dbReference type="GO" id="GO:0036465">
    <property type="term" value="P:synaptic vesicle recycling"/>
    <property type="evidence" value="ECO:0007669"/>
    <property type="project" value="TreeGrafter"/>
</dbReference>
<dbReference type="Gene3D" id="1.20.120.330">
    <property type="entry name" value="Nucleotidyltransferases domain 2"/>
    <property type="match status" value="1"/>
</dbReference>
<dbReference type="GO" id="GO:0005096">
    <property type="term" value="F:GTPase activator activity"/>
    <property type="evidence" value="ECO:0007669"/>
    <property type="project" value="InterPro"/>
</dbReference>
<keyword evidence="4" id="KW-1185">Reference proteome</keyword>
<dbReference type="GO" id="GO:0098793">
    <property type="term" value="C:presynapse"/>
    <property type="evidence" value="ECO:0007669"/>
    <property type="project" value="GOC"/>
</dbReference>
<feature type="domain" description="ARF GTPase-activating protein GIT1 C-terminal" evidence="2">
    <location>
        <begin position="99"/>
        <end position="180"/>
    </location>
</feature>
<comment type="caution">
    <text evidence="3">The sequence shown here is derived from an EMBL/GenBank/DDBJ whole genome shotgun (WGS) entry which is preliminary data.</text>
</comment>
<dbReference type="InterPro" id="IPR047161">
    <property type="entry name" value="GIT-like"/>
</dbReference>
<accession>A0A9D3M441</accession>
<feature type="compositionally biased region" description="Low complexity" evidence="1">
    <location>
        <begin position="186"/>
        <end position="201"/>
    </location>
</feature>
<evidence type="ECO:0000259" key="2">
    <source>
        <dbReference type="Pfam" id="PF12205"/>
    </source>
</evidence>
<dbReference type="Pfam" id="PF12205">
    <property type="entry name" value="GIT1_C"/>
    <property type="match status" value="1"/>
</dbReference>
<dbReference type="AlphaFoldDB" id="A0A9D3M441"/>
<name>A0A9D3M441_ANGAN</name>
<dbReference type="EMBL" id="JAFIRN010000010">
    <property type="protein sequence ID" value="KAG5840348.1"/>
    <property type="molecule type" value="Genomic_DNA"/>
</dbReference>
<feature type="compositionally biased region" description="Polar residues" evidence="1">
    <location>
        <begin position="42"/>
        <end position="56"/>
    </location>
</feature>
<dbReference type="GO" id="GO:0032012">
    <property type="term" value="P:regulation of ARF protein signal transduction"/>
    <property type="evidence" value="ECO:0007669"/>
    <property type="project" value="InterPro"/>
</dbReference>
<feature type="region of interest" description="Disordered" evidence="1">
    <location>
        <begin position="1"/>
        <end position="103"/>
    </location>
</feature>
<evidence type="ECO:0000313" key="4">
    <source>
        <dbReference type="Proteomes" id="UP001044222"/>
    </source>
</evidence>
<evidence type="ECO:0000313" key="3">
    <source>
        <dbReference type="EMBL" id="KAG5840348.1"/>
    </source>
</evidence>
<proteinExistence type="predicted"/>
<dbReference type="PANTHER" id="PTHR46097">
    <property type="entry name" value="G PROTEIN-COUPLED RECEPTOR KINASE INTERACTING ARFGAP"/>
    <property type="match status" value="1"/>
</dbReference>
<dbReference type="GO" id="GO:0007420">
    <property type="term" value="P:brain development"/>
    <property type="evidence" value="ECO:0007669"/>
    <property type="project" value="InterPro"/>
</dbReference>
<organism evidence="3 4">
    <name type="scientific">Anguilla anguilla</name>
    <name type="common">European freshwater eel</name>
    <name type="synonym">Muraena anguilla</name>
    <dbReference type="NCBI Taxonomy" id="7936"/>
    <lineage>
        <taxon>Eukaryota</taxon>
        <taxon>Metazoa</taxon>
        <taxon>Chordata</taxon>
        <taxon>Craniata</taxon>
        <taxon>Vertebrata</taxon>
        <taxon>Euteleostomi</taxon>
        <taxon>Actinopterygii</taxon>
        <taxon>Neopterygii</taxon>
        <taxon>Teleostei</taxon>
        <taxon>Anguilliformes</taxon>
        <taxon>Anguillidae</taxon>
        <taxon>Anguilla</taxon>
    </lineage>
</organism>
<dbReference type="InterPro" id="IPR022018">
    <property type="entry name" value="GIT1_C"/>
</dbReference>
<gene>
    <name evidence="3" type="ORF">ANANG_G00187850</name>
</gene>
<evidence type="ECO:0000256" key="1">
    <source>
        <dbReference type="SAM" id="MobiDB-lite"/>
    </source>
</evidence>